<accession>A0A067C2K7</accession>
<dbReference type="InterPro" id="IPR036020">
    <property type="entry name" value="WW_dom_sf"/>
</dbReference>
<dbReference type="GO" id="GO:0071004">
    <property type="term" value="C:U2-type prespliceosome"/>
    <property type="evidence" value="ECO:0007669"/>
    <property type="project" value="TreeGrafter"/>
</dbReference>
<dbReference type="Gene3D" id="2.20.70.10">
    <property type="match status" value="2"/>
</dbReference>
<dbReference type="Proteomes" id="UP000030745">
    <property type="component" value="Unassembled WGS sequence"/>
</dbReference>
<organism evidence="2 3">
    <name type="scientific">Saprolegnia parasitica (strain CBS 223.65)</name>
    <dbReference type="NCBI Taxonomy" id="695850"/>
    <lineage>
        <taxon>Eukaryota</taxon>
        <taxon>Sar</taxon>
        <taxon>Stramenopiles</taxon>
        <taxon>Oomycota</taxon>
        <taxon>Saprolegniomycetes</taxon>
        <taxon>Saprolegniales</taxon>
        <taxon>Saprolegniaceae</taxon>
        <taxon>Saprolegnia</taxon>
    </lineage>
</organism>
<dbReference type="SMART" id="SM00456">
    <property type="entry name" value="WW"/>
    <property type="match status" value="2"/>
</dbReference>
<evidence type="ECO:0000259" key="1">
    <source>
        <dbReference type="PROSITE" id="PS50020"/>
    </source>
</evidence>
<protein>
    <recommendedName>
        <fullName evidence="1">WW domain-containing protein</fullName>
    </recommendedName>
</protein>
<dbReference type="PROSITE" id="PS50020">
    <property type="entry name" value="WW_DOMAIN_2"/>
    <property type="match status" value="2"/>
</dbReference>
<proteinExistence type="predicted"/>
<gene>
    <name evidence="2" type="ORF">SPRG_09749</name>
</gene>
<sequence length="99" mass="11117">MADEYAIAMTPLATSPVRVPNDDDTAHWTQAIDADGNVYYFNAMTRETTWDPPRGWQPPTWDTCVDANGSVYYYNRATNESVWELPQTPALHSALTFSG</sequence>
<dbReference type="GO" id="GO:0003723">
    <property type="term" value="F:RNA binding"/>
    <property type="evidence" value="ECO:0007669"/>
    <property type="project" value="TreeGrafter"/>
</dbReference>
<dbReference type="PANTHER" id="PTHR11864">
    <property type="entry name" value="PRE-MRNA-PROCESSING PROTEIN PRP40"/>
    <property type="match status" value="1"/>
</dbReference>
<dbReference type="OrthoDB" id="187617at2759"/>
<reference evidence="2 3" key="1">
    <citation type="journal article" date="2013" name="PLoS Genet.">
        <title>Distinctive expansion of potential virulence genes in the genome of the oomycete fish pathogen Saprolegnia parasitica.</title>
        <authorList>
            <person name="Jiang R.H."/>
            <person name="de Bruijn I."/>
            <person name="Haas B.J."/>
            <person name="Belmonte R."/>
            <person name="Lobach L."/>
            <person name="Christie J."/>
            <person name="van den Ackerveken G."/>
            <person name="Bottin A."/>
            <person name="Bulone V."/>
            <person name="Diaz-Moreno S.M."/>
            <person name="Dumas B."/>
            <person name="Fan L."/>
            <person name="Gaulin E."/>
            <person name="Govers F."/>
            <person name="Grenville-Briggs L.J."/>
            <person name="Horner N.R."/>
            <person name="Levin J.Z."/>
            <person name="Mammella M."/>
            <person name="Meijer H.J."/>
            <person name="Morris P."/>
            <person name="Nusbaum C."/>
            <person name="Oome S."/>
            <person name="Phillips A.J."/>
            <person name="van Rooyen D."/>
            <person name="Rzeszutek E."/>
            <person name="Saraiva M."/>
            <person name="Secombes C.J."/>
            <person name="Seidl M.F."/>
            <person name="Snel B."/>
            <person name="Stassen J.H."/>
            <person name="Sykes S."/>
            <person name="Tripathy S."/>
            <person name="van den Berg H."/>
            <person name="Vega-Arreguin J.C."/>
            <person name="Wawra S."/>
            <person name="Young S.K."/>
            <person name="Zeng Q."/>
            <person name="Dieguez-Uribeondo J."/>
            <person name="Russ C."/>
            <person name="Tyler B.M."/>
            <person name="van West P."/>
        </authorList>
    </citation>
    <scope>NUCLEOTIDE SEQUENCE [LARGE SCALE GENOMIC DNA]</scope>
    <source>
        <strain evidence="2 3">CBS 223.65</strain>
    </source>
</reference>
<feature type="domain" description="WW" evidence="1">
    <location>
        <begin position="58"/>
        <end position="88"/>
    </location>
</feature>
<feature type="domain" description="WW" evidence="1">
    <location>
        <begin position="28"/>
        <end position="55"/>
    </location>
</feature>
<dbReference type="STRING" id="695850.A0A067C2K7"/>
<dbReference type="GeneID" id="24131900"/>
<dbReference type="RefSeq" id="XP_012204288.1">
    <property type="nucleotide sequence ID" value="XM_012348898.1"/>
</dbReference>
<dbReference type="Pfam" id="PF00397">
    <property type="entry name" value="WW"/>
    <property type="match status" value="2"/>
</dbReference>
<evidence type="ECO:0000313" key="2">
    <source>
        <dbReference type="EMBL" id="KDO25019.1"/>
    </source>
</evidence>
<name>A0A067C2K7_SAPPC</name>
<dbReference type="SUPFAM" id="SSF51045">
    <property type="entry name" value="WW domain"/>
    <property type="match status" value="2"/>
</dbReference>
<dbReference type="EMBL" id="KK583236">
    <property type="protein sequence ID" value="KDO25019.1"/>
    <property type="molecule type" value="Genomic_DNA"/>
</dbReference>
<dbReference type="PROSITE" id="PS01159">
    <property type="entry name" value="WW_DOMAIN_1"/>
    <property type="match status" value="1"/>
</dbReference>
<dbReference type="AlphaFoldDB" id="A0A067C2K7"/>
<dbReference type="GO" id="GO:0005685">
    <property type="term" value="C:U1 snRNP"/>
    <property type="evidence" value="ECO:0007669"/>
    <property type="project" value="TreeGrafter"/>
</dbReference>
<dbReference type="KEGG" id="spar:SPRG_09749"/>
<dbReference type="GO" id="GO:0045292">
    <property type="term" value="P:mRNA cis splicing, via spliceosome"/>
    <property type="evidence" value="ECO:0007669"/>
    <property type="project" value="InterPro"/>
</dbReference>
<dbReference type="InterPro" id="IPR001202">
    <property type="entry name" value="WW_dom"/>
</dbReference>
<dbReference type="PANTHER" id="PTHR11864:SF0">
    <property type="entry name" value="PRP40 PRE-MRNA PROCESSING FACTOR 40 HOMOLOG A (YEAST)"/>
    <property type="match status" value="1"/>
</dbReference>
<keyword evidence="3" id="KW-1185">Reference proteome</keyword>
<dbReference type="VEuPathDB" id="FungiDB:SPRG_09749"/>
<dbReference type="InterPro" id="IPR039726">
    <property type="entry name" value="Prp40-like"/>
</dbReference>
<dbReference type="CDD" id="cd00201">
    <property type="entry name" value="WW"/>
    <property type="match status" value="2"/>
</dbReference>
<evidence type="ECO:0000313" key="3">
    <source>
        <dbReference type="Proteomes" id="UP000030745"/>
    </source>
</evidence>